<dbReference type="AlphaFoldDB" id="A0A7J8Z415"/>
<sequence length="146" mass="15756">FHSNVRLEHYESGETVVAINSFLVNTSICLTLDIFGEFLKLSPSGELNEKGPSNSALNVLKLDPPPTSSSAPPSALPLSDMSAAILGVITCLSEEFRGFHTQVDDAFERVNNNVSGLDSRMPKMEENIAFLMSQFPPPPPPPPSSL</sequence>
<feature type="region of interest" description="Disordered" evidence="1">
    <location>
        <begin position="47"/>
        <end position="75"/>
    </location>
</feature>
<accession>A0A7J8Z415</accession>
<evidence type="ECO:0000313" key="3">
    <source>
        <dbReference type="Proteomes" id="UP000593574"/>
    </source>
</evidence>
<protein>
    <submittedName>
        <fullName evidence="2">Uncharacterized protein</fullName>
    </submittedName>
</protein>
<organism evidence="2 3">
    <name type="scientific">Gossypium laxum</name>
    <dbReference type="NCBI Taxonomy" id="34288"/>
    <lineage>
        <taxon>Eukaryota</taxon>
        <taxon>Viridiplantae</taxon>
        <taxon>Streptophyta</taxon>
        <taxon>Embryophyta</taxon>
        <taxon>Tracheophyta</taxon>
        <taxon>Spermatophyta</taxon>
        <taxon>Magnoliopsida</taxon>
        <taxon>eudicotyledons</taxon>
        <taxon>Gunneridae</taxon>
        <taxon>Pentapetalae</taxon>
        <taxon>rosids</taxon>
        <taxon>malvids</taxon>
        <taxon>Malvales</taxon>
        <taxon>Malvaceae</taxon>
        <taxon>Malvoideae</taxon>
        <taxon>Gossypium</taxon>
    </lineage>
</organism>
<dbReference type="Proteomes" id="UP000593574">
    <property type="component" value="Unassembled WGS sequence"/>
</dbReference>
<reference evidence="2 3" key="1">
    <citation type="journal article" date="2019" name="Genome Biol. Evol.">
        <title>Insights into the evolution of the New World diploid cottons (Gossypium, subgenus Houzingenia) based on genome sequencing.</title>
        <authorList>
            <person name="Grover C.E."/>
            <person name="Arick M.A. 2nd"/>
            <person name="Thrash A."/>
            <person name="Conover J.L."/>
            <person name="Sanders W.S."/>
            <person name="Peterson D.G."/>
            <person name="Frelichowski J.E."/>
            <person name="Scheffler J.A."/>
            <person name="Scheffler B.E."/>
            <person name="Wendel J.F."/>
        </authorList>
    </citation>
    <scope>NUCLEOTIDE SEQUENCE [LARGE SCALE GENOMIC DNA]</scope>
    <source>
        <strain evidence="2">4</strain>
        <tissue evidence="2">Leaf</tissue>
    </source>
</reference>
<proteinExistence type="predicted"/>
<dbReference type="EMBL" id="JABEZV010000002">
    <property type="protein sequence ID" value="MBA0705969.1"/>
    <property type="molecule type" value="Genomic_DNA"/>
</dbReference>
<gene>
    <name evidence="2" type="ORF">Golax_018116</name>
</gene>
<feature type="non-terminal residue" evidence="2">
    <location>
        <position position="1"/>
    </location>
</feature>
<name>A0A7J8Z415_9ROSI</name>
<evidence type="ECO:0000313" key="2">
    <source>
        <dbReference type="EMBL" id="MBA0705969.1"/>
    </source>
</evidence>
<comment type="caution">
    <text evidence="2">The sequence shown here is derived from an EMBL/GenBank/DDBJ whole genome shotgun (WGS) entry which is preliminary data.</text>
</comment>
<evidence type="ECO:0000256" key="1">
    <source>
        <dbReference type="SAM" id="MobiDB-lite"/>
    </source>
</evidence>
<keyword evidence="3" id="KW-1185">Reference proteome</keyword>